<keyword evidence="2" id="KW-1185">Reference proteome</keyword>
<evidence type="ECO:0000313" key="1">
    <source>
        <dbReference type="EMBL" id="KAF9494572.1"/>
    </source>
</evidence>
<reference evidence="1" key="1">
    <citation type="submission" date="2020-11" db="EMBL/GenBank/DDBJ databases">
        <authorList>
            <consortium name="DOE Joint Genome Institute"/>
            <person name="Ahrendt S."/>
            <person name="Riley R."/>
            <person name="Andreopoulos W."/>
            <person name="Labutti K."/>
            <person name="Pangilinan J."/>
            <person name="Ruiz-Duenas F.J."/>
            <person name="Barrasa J.M."/>
            <person name="Sanchez-Garcia M."/>
            <person name="Camarero S."/>
            <person name="Miyauchi S."/>
            <person name="Serrano A."/>
            <person name="Linde D."/>
            <person name="Babiker R."/>
            <person name="Drula E."/>
            <person name="Ayuso-Fernandez I."/>
            <person name="Pacheco R."/>
            <person name="Padilla G."/>
            <person name="Ferreira P."/>
            <person name="Barriuso J."/>
            <person name="Kellner H."/>
            <person name="Castanera R."/>
            <person name="Alfaro M."/>
            <person name="Ramirez L."/>
            <person name="Pisabarro A.G."/>
            <person name="Kuo A."/>
            <person name="Tritt A."/>
            <person name="Lipzen A."/>
            <person name="He G."/>
            <person name="Yan M."/>
            <person name="Ng V."/>
            <person name="Cullen D."/>
            <person name="Martin F."/>
            <person name="Rosso M.-N."/>
            <person name="Henrissat B."/>
            <person name="Hibbett D."/>
            <person name="Martinez A.T."/>
            <person name="Grigoriev I.V."/>
        </authorList>
    </citation>
    <scope>NUCLEOTIDE SEQUENCE</scope>
    <source>
        <strain evidence="1">ATCC 90797</strain>
    </source>
</reference>
<dbReference type="AlphaFoldDB" id="A0A9P6D7V7"/>
<dbReference type="EMBL" id="MU154571">
    <property type="protein sequence ID" value="KAF9494572.1"/>
    <property type="molecule type" value="Genomic_DNA"/>
</dbReference>
<evidence type="ECO:0000313" key="2">
    <source>
        <dbReference type="Proteomes" id="UP000807025"/>
    </source>
</evidence>
<name>A0A9P6D7V7_PLEER</name>
<dbReference type="OrthoDB" id="3202607at2759"/>
<sequence>GSDSDVGPQTVTIPHMDYLNLAGGLCAITALEDFNPDIGRHPTPWDLHIAPCFPPGATILIPSFLICHSNVPIQAGEQ</sequence>
<gene>
    <name evidence="1" type="ORF">BDN71DRAFT_1393039</name>
</gene>
<protein>
    <submittedName>
        <fullName evidence="1">Uncharacterized protein</fullName>
    </submittedName>
</protein>
<organism evidence="1 2">
    <name type="scientific">Pleurotus eryngii</name>
    <name type="common">Boletus of the steppes</name>
    <dbReference type="NCBI Taxonomy" id="5323"/>
    <lineage>
        <taxon>Eukaryota</taxon>
        <taxon>Fungi</taxon>
        <taxon>Dikarya</taxon>
        <taxon>Basidiomycota</taxon>
        <taxon>Agaricomycotina</taxon>
        <taxon>Agaricomycetes</taxon>
        <taxon>Agaricomycetidae</taxon>
        <taxon>Agaricales</taxon>
        <taxon>Pleurotineae</taxon>
        <taxon>Pleurotaceae</taxon>
        <taxon>Pleurotus</taxon>
    </lineage>
</organism>
<accession>A0A9P6D7V7</accession>
<dbReference type="Proteomes" id="UP000807025">
    <property type="component" value="Unassembled WGS sequence"/>
</dbReference>
<proteinExistence type="predicted"/>
<comment type="caution">
    <text evidence="1">The sequence shown here is derived from an EMBL/GenBank/DDBJ whole genome shotgun (WGS) entry which is preliminary data.</text>
</comment>
<feature type="non-terminal residue" evidence="1">
    <location>
        <position position="1"/>
    </location>
</feature>